<feature type="domain" description="DUF5641" evidence="1">
    <location>
        <begin position="219"/>
        <end position="275"/>
    </location>
</feature>
<evidence type="ECO:0000259" key="1">
    <source>
        <dbReference type="Pfam" id="PF18701"/>
    </source>
</evidence>
<sequence length="307" mass="35013">MQVIRINLKSPKGGEVEASVLFDGGSNPLFITESLVRGLQLQKSGEEYFAFSGFGGMRRLVANPRLQGAYNENLKEMEQSGIIEEWAIGTLGFLSPYIATAKFWFQELWELGKEWDDELPDQLRDRFRKWLHDLDVLLKWKTGADRVRLHIFCDSSEKAYGFCTYLWLQEGKEVKVSLVMSKSYSRCMGQFLLTGDYLFPGLHGGEVGGNDKRETNLYGQLEVGSVVLVREDNCPRLQWPIGGIDELIKGRDGIIRTVKERTKTGCFTRPIQRLHDMELHAHPVIDTLEPGTREAQTTRYGRQSRTS</sequence>
<gene>
    <name evidence="2" type="ORF">PoB_000030600</name>
</gene>
<dbReference type="Proteomes" id="UP000735302">
    <property type="component" value="Unassembled WGS sequence"/>
</dbReference>
<dbReference type="InterPro" id="IPR008042">
    <property type="entry name" value="Retrotrans_Pao"/>
</dbReference>
<dbReference type="Pfam" id="PF05380">
    <property type="entry name" value="Peptidase_A17"/>
    <property type="match status" value="1"/>
</dbReference>
<evidence type="ECO:0000313" key="2">
    <source>
        <dbReference type="EMBL" id="GFN73800.1"/>
    </source>
</evidence>
<name>A0AAV3XRS6_9GAST</name>
<keyword evidence="3" id="KW-1185">Reference proteome</keyword>
<accession>A0AAV3XRS6</accession>
<reference evidence="2 3" key="1">
    <citation type="journal article" date="2021" name="Elife">
        <title>Chloroplast acquisition without the gene transfer in kleptoplastic sea slugs, Plakobranchus ocellatus.</title>
        <authorList>
            <person name="Maeda T."/>
            <person name="Takahashi S."/>
            <person name="Yoshida T."/>
            <person name="Shimamura S."/>
            <person name="Takaki Y."/>
            <person name="Nagai Y."/>
            <person name="Toyoda A."/>
            <person name="Suzuki Y."/>
            <person name="Arimoto A."/>
            <person name="Ishii H."/>
            <person name="Satoh N."/>
            <person name="Nishiyama T."/>
            <person name="Hasebe M."/>
            <person name="Maruyama T."/>
            <person name="Minagawa J."/>
            <person name="Obokata J."/>
            <person name="Shigenobu S."/>
        </authorList>
    </citation>
    <scope>NUCLEOTIDE SEQUENCE [LARGE SCALE GENOMIC DNA]</scope>
</reference>
<dbReference type="PANTHER" id="PTHR47331:SF1">
    <property type="entry name" value="GAG-LIKE PROTEIN"/>
    <property type="match status" value="1"/>
</dbReference>
<organism evidence="2 3">
    <name type="scientific">Plakobranchus ocellatus</name>
    <dbReference type="NCBI Taxonomy" id="259542"/>
    <lineage>
        <taxon>Eukaryota</taxon>
        <taxon>Metazoa</taxon>
        <taxon>Spiralia</taxon>
        <taxon>Lophotrochozoa</taxon>
        <taxon>Mollusca</taxon>
        <taxon>Gastropoda</taxon>
        <taxon>Heterobranchia</taxon>
        <taxon>Euthyneura</taxon>
        <taxon>Panpulmonata</taxon>
        <taxon>Sacoglossa</taxon>
        <taxon>Placobranchoidea</taxon>
        <taxon>Plakobranchidae</taxon>
        <taxon>Plakobranchus</taxon>
    </lineage>
</organism>
<protein>
    <recommendedName>
        <fullName evidence="1">DUF5641 domain-containing protein</fullName>
    </recommendedName>
</protein>
<dbReference type="EMBL" id="BLXT01000029">
    <property type="protein sequence ID" value="GFN73800.1"/>
    <property type="molecule type" value="Genomic_DNA"/>
</dbReference>
<dbReference type="Pfam" id="PF18701">
    <property type="entry name" value="DUF5641"/>
    <property type="match status" value="1"/>
</dbReference>
<evidence type="ECO:0000313" key="3">
    <source>
        <dbReference type="Proteomes" id="UP000735302"/>
    </source>
</evidence>
<dbReference type="AlphaFoldDB" id="A0AAV3XRS6"/>
<dbReference type="PANTHER" id="PTHR47331">
    <property type="entry name" value="PHD-TYPE DOMAIN-CONTAINING PROTEIN"/>
    <property type="match status" value="1"/>
</dbReference>
<comment type="caution">
    <text evidence="2">The sequence shown here is derived from an EMBL/GenBank/DDBJ whole genome shotgun (WGS) entry which is preliminary data.</text>
</comment>
<dbReference type="InterPro" id="IPR040676">
    <property type="entry name" value="DUF5641"/>
</dbReference>
<proteinExistence type="predicted"/>